<organism evidence="2 3">
    <name type="scientific">Pseudoloma neurophilia</name>
    <dbReference type="NCBI Taxonomy" id="146866"/>
    <lineage>
        <taxon>Eukaryota</taxon>
        <taxon>Fungi</taxon>
        <taxon>Fungi incertae sedis</taxon>
        <taxon>Microsporidia</taxon>
        <taxon>Pseudoloma</taxon>
    </lineage>
</organism>
<dbReference type="Proteomes" id="UP000051530">
    <property type="component" value="Unassembled WGS sequence"/>
</dbReference>
<evidence type="ECO:0000313" key="2">
    <source>
        <dbReference type="EMBL" id="KRH93099.1"/>
    </source>
</evidence>
<comment type="caution">
    <text evidence="2">The sequence shown here is derived from an EMBL/GenBank/DDBJ whole genome shotgun (WGS) entry which is preliminary data.</text>
</comment>
<evidence type="ECO:0000256" key="1">
    <source>
        <dbReference type="SAM" id="MobiDB-lite"/>
    </source>
</evidence>
<name>A0A0R0M3Z4_9MICR</name>
<dbReference type="EMBL" id="LGUB01000491">
    <property type="protein sequence ID" value="KRH93099.1"/>
    <property type="molecule type" value="Genomic_DNA"/>
</dbReference>
<evidence type="ECO:0000313" key="3">
    <source>
        <dbReference type="Proteomes" id="UP000051530"/>
    </source>
</evidence>
<reference evidence="2 3" key="1">
    <citation type="submission" date="2015-07" db="EMBL/GenBank/DDBJ databases">
        <title>The genome of Pseudoloma neurophilia, a relevant intracellular parasite of the zebrafish.</title>
        <authorList>
            <person name="Ndikumana S."/>
            <person name="Pelin A."/>
            <person name="Sanders J."/>
            <person name="Corradi N."/>
        </authorList>
    </citation>
    <scope>NUCLEOTIDE SEQUENCE [LARGE SCALE GENOMIC DNA]</scope>
    <source>
        <strain evidence="2 3">MK1</strain>
    </source>
</reference>
<keyword evidence="3" id="KW-1185">Reference proteome</keyword>
<sequence>MKDKYSLISSENLNSYQNNNNSFPNNSQMNGGYMHPSVSIQGKIEMIASQM</sequence>
<gene>
    <name evidence="2" type="ORF">M153_1524000414</name>
</gene>
<protein>
    <submittedName>
        <fullName evidence="2">Uncharacterized protein</fullName>
    </submittedName>
</protein>
<feature type="compositionally biased region" description="Low complexity" evidence="1">
    <location>
        <begin position="16"/>
        <end position="30"/>
    </location>
</feature>
<proteinExistence type="predicted"/>
<feature type="region of interest" description="Disordered" evidence="1">
    <location>
        <begin position="16"/>
        <end position="35"/>
    </location>
</feature>
<dbReference type="VEuPathDB" id="MicrosporidiaDB:M153_1524000414"/>
<dbReference type="AlphaFoldDB" id="A0A0R0M3Z4"/>
<accession>A0A0R0M3Z4</accession>